<feature type="region of interest" description="Disordered" evidence="3">
    <location>
        <begin position="381"/>
        <end position="400"/>
    </location>
</feature>
<feature type="domain" description="GGDEF" evidence="5">
    <location>
        <begin position="246"/>
        <end position="380"/>
    </location>
</feature>
<feature type="transmembrane region" description="Helical" evidence="4">
    <location>
        <begin position="59"/>
        <end position="77"/>
    </location>
</feature>
<name>A0A1H4R9B5_9BACT</name>
<dbReference type="PROSITE" id="PS50887">
    <property type="entry name" value="GGDEF"/>
    <property type="match status" value="1"/>
</dbReference>
<gene>
    <name evidence="6" type="ORF">SAMN05443244_3088</name>
</gene>
<dbReference type="GO" id="GO:0052621">
    <property type="term" value="F:diguanylate cyclase activity"/>
    <property type="evidence" value="ECO:0007669"/>
    <property type="project" value="UniProtKB-EC"/>
</dbReference>
<keyword evidence="4" id="KW-1133">Transmembrane helix</keyword>
<sequence length="400" mass="44334">MISVLHRIEDLQVVCFAIIFSVMAWQMRKNKTIRYAWLSYVLASVVSVLDVAMPQPLSTLTVSCIFAIISIRYAILASAMSAFTRRSRWLAMVSYGVAALSASLLLLPRAGVAPFVISGLFYLFLAVQLSLMCVIVLLSKEKATRVPRRFIGVLFLLSVACRFAQTWAVWSHASARAAWWRDQGLFLNSTVIGCVLPFTIVWMMNARIQKDLLKQSLVDPLTELLNRRGLNDAAQRELSRYARVRQDFAVAVVDIDHFKTLNDSYGHACGDDVLRSTASLFRELLRQSDVVSRSGGEEFVLLLALTQESETLAVLERIRSAVAARTLQVGDATVQTTISIGATNTRGRFNLTWRELHDEADQALYAAKRGGRNRTALFDAQDTGASHGPEQGAVDVQSVA</sequence>
<keyword evidence="4" id="KW-0812">Transmembrane</keyword>
<feature type="transmembrane region" description="Helical" evidence="4">
    <location>
        <begin position="35"/>
        <end position="53"/>
    </location>
</feature>
<evidence type="ECO:0000256" key="2">
    <source>
        <dbReference type="ARBA" id="ARBA00034247"/>
    </source>
</evidence>
<evidence type="ECO:0000313" key="6">
    <source>
        <dbReference type="EMBL" id="SEC28398.1"/>
    </source>
</evidence>
<dbReference type="AlphaFoldDB" id="A0A1H4R9B5"/>
<dbReference type="InterPro" id="IPR043128">
    <property type="entry name" value="Rev_trsase/Diguanyl_cyclase"/>
</dbReference>
<dbReference type="CDD" id="cd01949">
    <property type="entry name" value="GGDEF"/>
    <property type="match status" value="1"/>
</dbReference>
<dbReference type="NCBIfam" id="TIGR00254">
    <property type="entry name" value="GGDEF"/>
    <property type="match status" value="1"/>
</dbReference>
<feature type="transmembrane region" description="Helical" evidence="4">
    <location>
        <begin position="89"/>
        <end position="107"/>
    </location>
</feature>
<dbReference type="PANTHER" id="PTHR45138:SF9">
    <property type="entry name" value="DIGUANYLATE CYCLASE DGCM-RELATED"/>
    <property type="match status" value="1"/>
</dbReference>
<evidence type="ECO:0000256" key="4">
    <source>
        <dbReference type="SAM" id="Phobius"/>
    </source>
</evidence>
<keyword evidence="4" id="KW-0472">Membrane</keyword>
<dbReference type="OrthoDB" id="9783388at2"/>
<dbReference type="FunFam" id="3.30.70.270:FF:000001">
    <property type="entry name" value="Diguanylate cyclase domain protein"/>
    <property type="match status" value="1"/>
</dbReference>
<dbReference type="SMART" id="SM00267">
    <property type="entry name" value="GGDEF"/>
    <property type="match status" value="1"/>
</dbReference>
<dbReference type="PANTHER" id="PTHR45138">
    <property type="entry name" value="REGULATORY COMPONENTS OF SENSORY TRANSDUCTION SYSTEM"/>
    <property type="match status" value="1"/>
</dbReference>
<proteinExistence type="predicted"/>
<dbReference type="RefSeq" id="WP_074654837.1">
    <property type="nucleotide sequence ID" value="NZ_FNSD01000001.1"/>
</dbReference>
<evidence type="ECO:0000313" key="7">
    <source>
        <dbReference type="Proteomes" id="UP000182409"/>
    </source>
</evidence>
<comment type="catalytic activity">
    <reaction evidence="2">
        <text>2 GTP = 3',3'-c-di-GMP + 2 diphosphate</text>
        <dbReference type="Rhea" id="RHEA:24898"/>
        <dbReference type="ChEBI" id="CHEBI:33019"/>
        <dbReference type="ChEBI" id="CHEBI:37565"/>
        <dbReference type="ChEBI" id="CHEBI:58805"/>
        <dbReference type="EC" id="2.7.7.65"/>
    </reaction>
</comment>
<dbReference type="InterPro" id="IPR029787">
    <property type="entry name" value="Nucleotide_cyclase"/>
</dbReference>
<accession>A0A1H4R9B5</accession>
<protein>
    <recommendedName>
        <fullName evidence="1">diguanylate cyclase</fullName>
        <ecNumber evidence="1">2.7.7.65</ecNumber>
    </recommendedName>
</protein>
<evidence type="ECO:0000259" key="5">
    <source>
        <dbReference type="PROSITE" id="PS50887"/>
    </source>
</evidence>
<dbReference type="EC" id="2.7.7.65" evidence="1"/>
<dbReference type="SUPFAM" id="SSF55073">
    <property type="entry name" value="Nucleotide cyclase"/>
    <property type="match status" value="1"/>
</dbReference>
<dbReference type="Gene3D" id="3.30.70.270">
    <property type="match status" value="1"/>
</dbReference>
<feature type="transmembrane region" description="Helical" evidence="4">
    <location>
        <begin position="113"/>
        <end position="138"/>
    </location>
</feature>
<reference evidence="6 7" key="1">
    <citation type="submission" date="2016-10" db="EMBL/GenBank/DDBJ databases">
        <authorList>
            <person name="de Groot N.N."/>
        </authorList>
    </citation>
    <scope>NUCLEOTIDE SEQUENCE [LARGE SCALE GENOMIC DNA]</scope>
    <source>
        <strain evidence="6 7">AB35.6</strain>
    </source>
</reference>
<dbReference type="InterPro" id="IPR000160">
    <property type="entry name" value="GGDEF_dom"/>
</dbReference>
<organism evidence="6 7">
    <name type="scientific">Terriglobus roseus</name>
    <dbReference type="NCBI Taxonomy" id="392734"/>
    <lineage>
        <taxon>Bacteria</taxon>
        <taxon>Pseudomonadati</taxon>
        <taxon>Acidobacteriota</taxon>
        <taxon>Terriglobia</taxon>
        <taxon>Terriglobales</taxon>
        <taxon>Acidobacteriaceae</taxon>
        <taxon>Terriglobus</taxon>
    </lineage>
</organism>
<dbReference type="InterPro" id="IPR050469">
    <property type="entry name" value="Diguanylate_Cyclase"/>
</dbReference>
<dbReference type="Pfam" id="PF00990">
    <property type="entry name" value="GGDEF"/>
    <property type="match status" value="1"/>
</dbReference>
<feature type="transmembrane region" description="Helical" evidence="4">
    <location>
        <begin position="185"/>
        <end position="204"/>
    </location>
</feature>
<dbReference type="EMBL" id="FNSD01000001">
    <property type="protein sequence ID" value="SEC28398.1"/>
    <property type="molecule type" value="Genomic_DNA"/>
</dbReference>
<evidence type="ECO:0000256" key="3">
    <source>
        <dbReference type="SAM" id="MobiDB-lite"/>
    </source>
</evidence>
<feature type="transmembrane region" description="Helical" evidence="4">
    <location>
        <begin position="150"/>
        <end position="170"/>
    </location>
</feature>
<evidence type="ECO:0000256" key="1">
    <source>
        <dbReference type="ARBA" id="ARBA00012528"/>
    </source>
</evidence>
<dbReference type="Proteomes" id="UP000182409">
    <property type="component" value="Unassembled WGS sequence"/>
</dbReference>